<dbReference type="GO" id="GO:0005509">
    <property type="term" value="F:calcium ion binding"/>
    <property type="evidence" value="ECO:0007669"/>
    <property type="project" value="InterPro"/>
</dbReference>
<gene>
    <name evidence="6" type="ORF">TBRA_LOCUS7787</name>
</gene>
<dbReference type="PANTHER" id="PTHR45791:SF6">
    <property type="entry name" value="CALCIUM AND INTEGRIN BINDING FAMILY MEMBER 2"/>
    <property type="match status" value="1"/>
</dbReference>
<feature type="domain" description="EF-hand" evidence="5">
    <location>
        <begin position="100"/>
        <end position="135"/>
    </location>
</feature>
<evidence type="ECO:0000256" key="1">
    <source>
        <dbReference type="ARBA" id="ARBA00022723"/>
    </source>
</evidence>
<dbReference type="Proteomes" id="UP000479190">
    <property type="component" value="Unassembled WGS sequence"/>
</dbReference>
<organism evidence="6 7">
    <name type="scientific">Trichogramma brassicae</name>
    <dbReference type="NCBI Taxonomy" id="86971"/>
    <lineage>
        <taxon>Eukaryota</taxon>
        <taxon>Metazoa</taxon>
        <taxon>Ecdysozoa</taxon>
        <taxon>Arthropoda</taxon>
        <taxon>Hexapoda</taxon>
        <taxon>Insecta</taxon>
        <taxon>Pterygota</taxon>
        <taxon>Neoptera</taxon>
        <taxon>Endopterygota</taxon>
        <taxon>Hymenoptera</taxon>
        <taxon>Apocrita</taxon>
        <taxon>Proctotrupomorpha</taxon>
        <taxon>Chalcidoidea</taxon>
        <taxon>Trichogrammatidae</taxon>
        <taxon>Trichogramma</taxon>
    </lineage>
</organism>
<dbReference type="PROSITE" id="PS50222">
    <property type="entry name" value="EF_HAND_2"/>
    <property type="match status" value="1"/>
</dbReference>
<keyword evidence="3" id="KW-0106">Calcium</keyword>
<dbReference type="SUPFAM" id="SSF47473">
    <property type="entry name" value="EF-hand"/>
    <property type="match status" value="1"/>
</dbReference>
<evidence type="ECO:0000256" key="4">
    <source>
        <dbReference type="ARBA" id="ARBA00022842"/>
    </source>
</evidence>
<protein>
    <recommendedName>
        <fullName evidence="5">EF-hand domain-containing protein</fullName>
    </recommendedName>
</protein>
<dbReference type="AlphaFoldDB" id="A0A6H5IJK7"/>
<dbReference type="GO" id="GO:0055074">
    <property type="term" value="P:calcium ion homeostasis"/>
    <property type="evidence" value="ECO:0007669"/>
    <property type="project" value="TreeGrafter"/>
</dbReference>
<dbReference type="GO" id="GO:0000287">
    <property type="term" value="F:magnesium ion binding"/>
    <property type="evidence" value="ECO:0007669"/>
    <property type="project" value="TreeGrafter"/>
</dbReference>
<evidence type="ECO:0000313" key="7">
    <source>
        <dbReference type="Proteomes" id="UP000479190"/>
    </source>
</evidence>
<evidence type="ECO:0000313" key="6">
    <source>
        <dbReference type="EMBL" id="CAB0035904.1"/>
    </source>
</evidence>
<proteinExistence type="predicted"/>
<dbReference type="InterPro" id="IPR018247">
    <property type="entry name" value="EF_Hand_1_Ca_BS"/>
</dbReference>
<dbReference type="InterPro" id="IPR011992">
    <property type="entry name" value="EF-hand-dom_pair"/>
</dbReference>
<dbReference type="Gene3D" id="1.10.238.10">
    <property type="entry name" value="EF-hand"/>
    <property type="match status" value="2"/>
</dbReference>
<evidence type="ECO:0000256" key="3">
    <source>
        <dbReference type="ARBA" id="ARBA00022837"/>
    </source>
</evidence>
<name>A0A6H5IJK7_9HYME</name>
<dbReference type="PANTHER" id="PTHR45791">
    <property type="entry name" value="CALCIUM AND INTEGRIN BINDING FAMILY MEMBER 2"/>
    <property type="match status" value="1"/>
</dbReference>
<dbReference type="OrthoDB" id="114727at2759"/>
<evidence type="ECO:0000256" key="2">
    <source>
        <dbReference type="ARBA" id="ARBA00022737"/>
    </source>
</evidence>
<dbReference type="Pfam" id="PF13499">
    <property type="entry name" value="EF-hand_7"/>
    <property type="match status" value="1"/>
</dbReference>
<dbReference type="CDD" id="cd00051">
    <property type="entry name" value="EFh"/>
    <property type="match status" value="1"/>
</dbReference>
<reference evidence="6 7" key="1">
    <citation type="submission" date="2020-02" db="EMBL/GenBank/DDBJ databases">
        <authorList>
            <person name="Ferguson B K."/>
        </authorList>
    </citation>
    <scope>NUCLEOTIDE SEQUENCE [LARGE SCALE GENOMIC DNA]</scope>
</reference>
<dbReference type="PROSITE" id="PS00018">
    <property type="entry name" value="EF_HAND_1"/>
    <property type="match status" value="2"/>
</dbReference>
<keyword evidence="2" id="KW-0677">Repeat</keyword>
<evidence type="ECO:0000259" key="5">
    <source>
        <dbReference type="PROSITE" id="PS50222"/>
    </source>
</evidence>
<dbReference type="FunFam" id="1.10.238.10:FF:000079">
    <property type="entry name" value="Calcium and integrin-binding family member 2"/>
    <property type="match status" value="1"/>
</dbReference>
<keyword evidence="4" id="KW-0460">Magnesium</keyword>
<dbReference type="EMBL" id="CADCXV010000804">
    <property type="protein sequence ID" value="CAB0035904.1"/>
    <property type="molecule type" value="Genomic_DNA"/>
</dbReference>
<feature type="non-terminal residue" evidence="6">
    <location>
        <position position="481"/>
    </location>
</feature>
<sequence>MGNKVATFSEEQLEDYQDCTYFTRKEILRLYKRFREMADPGMVPRSMTPHEASSLRLPLDYLARIPELKVCVCVIENDENLGICFEDFLEMMSVFSEHAPRDLKVYYAFRIYDFDEDGLVGLSDLERTCRQLVRGALADDEVMTVCQKVLEESDIDGDGALSYLELLLKKNSVFVKLPLPDLRIHKKRYNRGFRTDYLPSGIREVPNSSVCSRSFPKEVSERVNILNERSNIAKTVHDTRRLHFIRPIDDKTLLVKIYGSDEDEKIASETDDRVCAVYTYVVSSRAVRRNLFYSSKANWSFDQFRPRPPPSCVPAIYCTADYTAVTQPREELETFCPLAVYILYEFGARERIASYVLFLSLGEALAEELTSYRADHLNKPMRRGLTERCTPCGRDLWLSTTERLSRTAWNFVYCSIRAPEHTGGSYGSCTRPNAHTRLCKHTHIQRARKCAPCARGRAIWETAHPRMMIPYSTLLLYYMRE</sequence>
<keyword evidence="1" id="KW-0479">Metal-binding</keyword>
<accession>A0A6H5IJK7</accession>
<dbReference type="InterPro" id="IPR051433">
    <property type="entry name" value="CIBP"/>
</dbReference>
<keyword evidence="7" id="KW-1185">Reference proteome</keyword>
<dbReference type="InterPro" id="IPR002048">
    <property type="entry name" value="EF_hand_dom"/>
</dbReference>